<dbReference type="SUPFAM" id="SSF52540">
    <property type="entry name" value="P-loop containing nucleoside triphosphate hydrolases"/>
    <property type="match status" value="1"/>
</dbReference>
<dbReference type="Pfam" id="PF05729">
    <property type="entry name" value="NACHT"/>
    <property type="match status" value="1"/>
</dbReference>
<comment type="caution">
    <text evidence="3">The sequence shown here is derived from an EMBL/GenBank/DDBJ whole genome shotgun (WGS) entry which is preliminary data.</text>
</comment>
<dbReference type="Pfam" id="PF22718">
    <property type="entry name" value="SNaCT13"/>
    <property type="match status" value="1"/>
</dbReference>
<dbReference type="PANTHER" id="PTHR46312">
    <property type="entry name" value="NACHT DOMAIN-CONTAINING PROTEIN"/>
    <property type="match status" value="1"/>
</dbReference>
<dbReference type="AlphaFoldDB" id="A0A3M4B330"/>
<dbReference type="Gene3D" id="3.40.50.300">
    <property type="entry name" value="P-loop containing nucleotide triphosphate hydrolases"/>
    <property type="match status" value="1"/>
</dbReference>
<sequence length="613" mass="70460">MRVAVCHPDFSKGMFGMSQAEIAVELLNSQLENLFNFGRGLYESHDEKRKIKIGQAYQRYILNARSKLSKTKSFFVLDKPADFYDYYVSTTISCGGVYLENPGISRCVNESDRIVIAGTGGCGKSVFMRHLFLDCIKQMRFVPVLIELRDLNDSVRTVDEHVFYTLENGGFDVGGSFVRRSMEYGNFCFLFDGFDELVEPRRNEVGDYIKEISLRYSGCPVIVSSRPDERFNGWNQFSVFSVEPLSKKAAISLVKKLPVEKEVKDKFLRELDERLYEEHQSFLSNPLLLSIMLLTYHQNAEVPSKLSVFYSQAYEALFQKHDATKGAYSRSRSTSLDILDFSKVFSLFSLLTYDNRIFRMSKVDCLEFIEESKKRLGADFDRQDFLSDLLGATCMLVEDGLQVAYSHRSFQEYFVSLYILGESLEVQTKLIDRFWEPTGSDSVIALLYEQNPALVERVLLIPYLEKAFRDIGVVSKVTHKSHFEFLRKSYEMVQANKNELSFMFHMDDSSKRRIALGIIGTAVTICGRWSKAPSEVYRALSDAVFKELNGEGDYFSFRFSNLREKPKVLKLLRDSETSYGINYLTTAFNLYKELKEKHSNHAKSLFDLLDGSK</sequence>
<dbReference type="InterPro" id="IPR007111">
    <property type="entry name" value="NACHT_NTPase"/>
</dbReference>
<reference evidence="3 4" key="1">
    <citation type="submission" date="2018-08" db="EMBL/GenBank/DDBJ databases">
        <title>Recombination of ecologically and evolutionarily significant loci maintains genetic cohesion in the Pseudomonas syringae species complex.</title>
        <authorList>
            <person name="Dillon M."/>
            <person name="Thakur S."/>
            <person name="Almeida R.N.D."/>
            <person name="Weir B.S."/>
            <person name="Guttman D.S."/>
        </authorList>
    </citation>
    <scope>NUCLEOTIDE SEQUENCE [LARGE SCALE GENOMIC DNA]</scope>
    <source>
        <strain evidence="3 4">ICMP 3555</strain>
    </source>
</reference>
<evidence type="ECO:0000313" key="3">
    <source>
        <dbReference type="EMBL" id="RMP13557.1"/>
    </source>
</evidence>
<feature type="domain" description="NACHT" evidence="1">
    <location>
        <begin position="113"/>
        <end position="256"/>
    </location>
</feature>
<organism evidence="3 4">
    <name type="scientific">Pseudomonas marginalis pv. marginalis</name>
    <dbReference type="NCBI Taxonomy" id="97473"/>
    <lineage>
        <taxon>Bacteria</taxon>
        <taxon>Pseudomonadati</taxon>
        <taxon>Pseudomonadota</taxon>
        <taxon>Gammaproteobacteria</taxon>
        <taxon>Pseudomonadales</taxon>
        <taxon>Pseudomonadaceae</taxon>
        <taxon>Pseudomonas</taxon>
    </lineage>
</organism>
<dbReference type="EMBL" id="RBQF01000057">
    <property type="protein sequence ID" value="RMP13557.1"/>
    <property type="molecule type" value="Genomic_DNA"/>
</dbReference>
<keyword evidence="4" id="KW-1185">Reference proteome</keyword>
<proteinExistence type="predicted"/>
<name>A0A3M4B330_PSEMA</name>
<evidence type="ECO:0000259" key="1">
    <source>
        <dbReference type="Pfam" id="PF05729"/>
    </source>
</evidence>
<dbReference type="InterPro" id="IPR027417">
    <property type="entry name" value="P-loop_NTPase"/>
</dbReference>
<protein>
    <submittedName>
        <fullName evidence="3">Uncharacterized protein</fullName>
    </submittedName>
</protein>
<dbReference type="InterPro" id="IPR055037">
    <property type="entry name" value="SNaCT13"/>
</dbReference>
<feature type="domain" description="Short NACHT-associated C-terminal" evidence="2">
    <location>
        <begin position="451"/>
        <end position="609"/>
    </location>
</feature>
<dbReference type="Proteomes" id="UP000276587">
    <property type="component" value="Unassembled WGS sequence"/>
</dbReference>
<gene>
    <name evidence="3" type="ORF">ALQ29_04724</name>
</gene>
<evidence type="ECO:0000313" key="4">
    <source>
        <dbReference type="Proteomes" id="UP000276587"/>
    </source>
</evidence>
<accession>A0A3M4B330</accession>
<dbReference type="PANTHER" id="PTHR46312:SF2">
    <property type="entry name" value="NUCLEOTIDE-BINDING OLIGOMERIZATION DOMAIN-CONTAINING PROTEIN 2-LIKE"/>
    <property type="match status" value="1"/>
</dbReference>
<evidence type="ECO:0000259" key="2">
    <source>
        <dbReference type="Pfam" id="PF22718"/>
    </source>
</evidence>